<protein>
    <submittedName>
        <fullName evidence="2">Uncharacterized protein</fullName>
    </submittedName>
</protein>
<sequence>MGKGARRKRKQGHREGGAGTHVSFGGARGRNQAEMDAVERACDDDRRWFESNPFARRRIRVAWPEEFTAELGEPCPQGHRIVVSVEEVAPGVRVRNPLEVVALLPGHEELTEVQISDVVRGYVEYRTASGLPDLVADEIRAGMADESDTAGMYSAMYDVARRGR</sequence>
<dbReference type="Proteomes" id="UP001601992">
    <property type="component" value="Unassembled WGS sequence"/>
</dbReference>
<dbReference type="EMBL" id="JBIAQY010000001">
    <property type="protein sequence ID" value="MFF3566847.1"/>
    <property type="molecule type" value="Genomic_DNA"/>
</dbReference>
<feature type="region of interest" description="Disordered" evidence="1">
    <location>
        <begin position="1"/>
        <end position="37"/>
    </location>
</feature>
<evidence type="ECO:0000256" key="1">
    <source>
        <dbReference type="SAM" id="MobiDB-lite"/>
    </source>
</evidence>
<name>A0ABW6RS50_9NOCA</name>
<proteinExistence type="predicted"/>
<feature type="compositionally biased region" description="Basic residues" evidence="1">
    <location>
        <begin position="1"/>
        <end position="12"/>
    </location>
</feature>
<gene>
    <name evidence="2" type="ORF">ACFYXQ_03600</name>
</gene>
<keyword evidence="3" id="KW-1185">Reference proteome</keyword>
<accession>A0ABW6RS50</accession>
<dbReference type="RefSeq" id="WP_387402521.1">
    <property type="nucleotide sequence ID" value="NZ_JBIAQY010000001.1"/>
</dbReference>
<reference evidence="2 3" key="1">
    <citation type="submission" date="2024-10" db="EMBL/GenBank/DDBJ databases">
        <title>The Natural Products Discovery Center: Release of the First 8490 Sequenced Strains for Exploring Actinobacteria Biosynthetic Diversity.</title>
        <authorList>
            <person name="Kalkreuter E."/>
            <person name="Kautsar S.A."/>
            <person name="Yang D."/>
            <person name="Bader C.D."/>
            <person name="Teijaro C.N."/>
            <person name="Fluegel L."/>
            <person name="Davis C.M."/>
            <person name="Simpson J.R."/>
            <person name="Lauterbach L."/>
            <person name="Steele A.D."/>
            <person name="Gui C."/>
            <person name="Meng S."/>
            <person name="Li G."/>
            <person name="Viehrig K."/>
            <person name="Ye F."/>
            <person name="Su P."/>
            <person name="Kiefer A.F."/>
            <person name="Nichols A."/>
            <person name="Cepeda A.J."/>
            <person name="Yan W."/>
            <person name="Fan B."/>
            <person name="Jiang Y."/>
            <person name="Adhikari A."/>
            <person name="Zheng C.-J."/>
            <person name="Schuster L."/>
            <person name="Cowan T.M."/>
            <person name="Smanski M.J."/>
            <person name="Chevrette M.G."/>
            <person name="De Carvalho L.P.S."/>
            <person name="Shen B."/>
        </authorList>
    </citation>
    <scope>NUCLEOTIDE SEQUENCE [LARGE SCALE GENOMIC DNA]</scope>
    <source>
        <strain evidence="2 3">NPDC002593</strain>
    </source>
</reference>
<evidence type="ECO:0000313" key="2">
    <source>
        <dbReference type="EMBL" id="MFF3566847.1"/>
    </source>
</evidence>
<comment type="caution">
    <text evidence="2">The sequence shown here is derived from an EMBL/GenBank/DDBJ whole genome shotgun (WGS) entry which is preliminary data.</text>
</comment>
<organism evidence="2 3">
    <name type="scientific">Nocardia jiangxiensis</name>
    <dbReference type="NCBI Taxonomy" id="282685"/>
    <lineage>
        <taxon>Bacteria</taxon>
        <taxon>Bacillati</taxon>
        <taxon>Actinomycetota</taxon>
        <taxon>Actinomycetes</taxon>
        <taxon>Mycobacteriales</taxon>
        <taxon>Nocardiaceae</taxon>
        <taxon>Nocardia</taxon>
    </lineage>
</organism>
<evidence type="ECO:0000313" key="3">
    <source>
        <dbReference type="Proteomes" id="UP001601992"/>
    </source>
</evidence>